<feature type="region of interest" description="Disordered" evidence="1">
    <location>
        <begin position="13"/>
        <end position="139"/>
    </location>
</feature>
<feature type="compositionally biased region" description="Basic and acidic residues" evidence="1">
    <location>
        <begin position="56"/>
        <end position="65"/>
    </location>
</feature>
<name>A0A4Z2GZA2_9TELE</name>
<evidence type="ECO:0000313" key="2">
    <source>
        <dbReference type="EMBL" id="TNN58957.1"/>
    </source>
</evidence>
<accession>A0A4Z2GZA2</accession>
<evidence type="ECO:0000313" key="3">
    <source>
        <dbReference type="Proteomes" id="UP000314294"/>
    </source>
</evidence>
<proteinExistence type="predicted"/>
<protein>
    <submittedName>
        <fullName evidence="2">Uncharacterized protein</fullName>
    </submittedName>
</protein>
<keyword evidence="3" id="KW-1185">Reference proteome</keyword>
<dbReference type="EMBL" id="SRLO01000367">
    <property type="protein sequence ID" value="TNN58957.1"/>
    <property type="molecule type" value="Genomic_DNA"/>
</dbReference>
<reference evidence="2 3" key="1">
    <citation type="submission" date="2019-03" db="EMBL/GenBank/DDBJ databases">
        <title>First draft genome of Liparis tanakae, snailfish: a comprehensive survey of snailfish specific genes.</title>
        <authorList>
            <person name="Kim W."/>
            <person name="Song I."/>
            <person name="Jeong J.-H."/>
            <person name="Kim D."/>
            <person name="Kim S."/>
            <person name="Ryu S."/>
            <person name="Song J.Y."/>
            <person name="Lee S.K."/>
        </authorList>
    </citation>
    <scope>NUCLEOTIDE SEQUENCE [LARGE SCALE GENOMIC DNA]</scope>
    <source>
        <tissue evidence="2">Muscle</tissue>
    </source>
</reference>
<dbReference type="AlphaFoldDB" id="A0A4Z2GZA2"/>
<evidence type="ECO:0000256" key="1">
    <source>
        <dbReference type="SAM" id="MobiDB-lite"/>
    </source>
</evidence>
<feature type="compositionally biased region" description="Pro residues" evidence="1">
    <location>
        <begin position="23"/>
        <end position="44"/>
    </location>
</feature>
<gene>
    <name evidence="2" type="ORF">EYF80_030870</name>
</gene>
<comment type="caution">
    <text evidence="2">The sequence shown here is derived from an EMBL/GenBank/DDBJ whole genome shotgun (WGS) entry which is preliminary data.</text>
</comment>
<sequence length="139" mass="15288">MFVKQFFLFPPVGDVSKAVRDPAGPPEGPPALEPALAPSPPPGPRVCQHPHRRRRPPDTSAEHGDLLGPGGRRGRLNARQSRPAHPGTPARRDFSTGRVPDPHLPAVAHQLQLSNSRFRERNQQGVNSHVQHLPHANRR</sequence>
<organism evidence="2 3">
    <name type="scientific">Liparis tanakae</name>
    <name type="common">Tanaka's snailfish</name>
    <dbReference type="NCBI Taxonomy" id="230148"/>
    <lineage>
        <taxon>Eukaryota</taxon>
        <taxon>Metazoa</taxon>
        <taxon>Chordata</taxon>
        <taxon>Craniata</taxon>
        <taxon>Vertebrata</taxon>
        <taxon>Euteleostomi</taxon>
        <taxon>Actinopterygii</taxon>
        <taxon>Neopterygii</taxon>
        <taxon>Teleostei</taxon>
        <taxon>Neoteleostei</taxon>
        <taxon>Acanthomorphata</taxon>
        <taxon>Eupercaria</taxon>
        <taxon>Perciformes</taxon>
        <taxon>Cottioidei</taxon>
        <taxon>Cottales</taxon>
        <taxon>Liparidae</taxon>
        <taxon>Liparis</taxon>
    </lineage>
</organism>
<dbReference type="Proteomes" id="UP000314294">
    <property type="component" value="Unassembled WGS sequence"/>
</dbReference>